<feature type="disulfide bond" evidence="2">
    <location>
        <begin position="205"/>
        <end position="254"/>
    </location>
</feature>
<feature type="signal peptide" evidence="3">
    <location>
        <begin position="1"/>
        <end position="36"/>
    </location>
</feature>
<reference evidence="6" key="2">
    <citation type="submission" date="2010-01" db="EMBL/GenBank/DDBJ databases">
        <title>The complete genome of Conexibacter woesei DSM 14684.</title>
        <authorList>
            <consortium name="US DOE Joint Genome Institute (JGI-PGF)"/>
            <person name="Lucas S."/>
            <person name="Copeland A."/>
            <person name="Lapidus A."/>
            <person name="Glavina del Rio T."/>
            <person name="Dalin E."/>
            <person name="Tice H."/>
            <person name="Bruce D."/>
            <person name="Goodwin L."/>
            <person name="Pitluck S."/>
            <person name="Kyrpides N."/>
            <person name="Mavromatis K."/>
            <person name="Ivanova N."/>
            <person name="Mikhailova N."/>
            <person name="Chertkov O."/>
            <person name="Brettin T."/>
            <person name="Detter J.C."/>
            <person name="Han C."/>
            <person name="Larimer F."/>
            <person name="Land M."/>
            <person name="Hauser L."/>
            <person name="Markowitz V."/>
            <person name="Cheng J.-F."/>
            <person name="Hugenholtz P."/>
            <person name="Woyke T."/>
            <person name="Wu D."/>
            <person name="Pukall R."/>
            <person name="Steenblock K."/>
            <person name="Schneider S."/>
            <person name="Klenk H.-P."/>
            <person name="Eisen J.A."/>
        </authorList>
    </citation>
    <scope>NUCLEOTIDE SEQUENCE [LARGE SCALE GENOMIC DNA]</scope>
    <source>
        <strain evidence="6">DSM 14684 / CIP 108061 / JCM 11494 / NBRC 100937 / ID131577</strain>
    </source>
</reference>
<evidence type="ECO:0000313" key="6">
    <source>
        <dbReference type="Proteomes" id="UP000008229"/>
    </source>
</evidence>
<sequence precursor="true">MSFGELPRLRRRFAVLCSITVAATAATVIAANPARAAESDYVALGDSYAAGSLVLPADSSSPLCLRSLVNYPRLTARALGLSLTDVTCGGATTDHMTTSQYPGVRPQFDALRADTEIVTLGIGGNDNLLFLGAIASCGALGLANPLTILDVGAPCRDLLGATHNASADAIKDRISANVRGIQAHSPDARIFVVGYPDLLPQRGRCFPSLPLTSGDVAFLDQLNRRLNRSVQAAAAENGATYVDLYTPSIGHDVCKRPSVRWVEPLIPAQITAPVHPNATGLAAAASTVTAAMVAAGI</sequence>
<dbReference type="SUPFAM" id="SSF52266">
    <property type="entry name" value="SGNH hydrolase"/>
    <property type="match status" value="1"/>
</dbReference>
<feature type="domain" description="SGNH hydrolase-type esterase" evidence="4">
    <location>
        <begin position="43"/>
        <end position="280"/>
    </location>
</feature>
<accession>D3FDH6</accession>
<evidence type="ECO:0000313" key="5">
    <source>
        <dbReference type="EMBL" id="ADB49550.1"/>
    </source>
</evidence>
<dbReference type="HOGENOM" id="CLU_038449_4_1_11"/>
<feature type="disulfide bond" evidence="2">
    <location>
        <begin position="137"/>
        <end position="155"/>
    </location>
</feature>
<evidence type="ECO:0000259" key="4">
    <source>
        <dbReference type="Pfam" id="PF13472"/>
    </source>
</evidence>
<dbReference type="Gene3D" id="3.40.50.1110">
    <property type="entry name" value="SGNH hydrolase"/>
    <property type="match status" value="1"/>
</dbReference>
<dbReference type="InterPro" id="IPR013830">
    <property type="entry name" value="SGNH_hydro"/>
</dbReference>
<gene>
    <name evidence="5" type="ordered locus">Cwoe_1119</name>
</gene>
<dbReference type="PANTHER" id="PTHR37981">
    <property type="entry name" value="LIPASE 2"/>
    <property type="match status" value="1"/>
</dbReference>
<keyword evidence="3" id="KW-0732">Signal</keyword>
<name>D3FDH6_CONWI</name>
<feature type="chain" id="PRO_5003044168" evidence="3">
    <location>
        <begin position="37"/>
        <end position="297"/>
    </location>
</feature>
<dbReference type="InterPro" id="IPR037460">
    <property type="entry name" value="SEST-like"/>
</dbReference>
<dbReference type="KEGG" id="cwo:Cwoe_1119"/>
<dbReference type="eggNOG" id="COG2755">
    <property type="taxonomic scope" value="Bacteria"/>
</dbReference>
<dbReference type="Pfam" id="PF13472">
    <property type="entry name" value="Lipase_GDSL_2"/>
    <property type="match status" value="1"/>
</dbReference>
<dbReference type="GO" id="GO:0004806">
    <property type="term" value="F:triacylglycerol lipase activity"/>
    <property type="evidence" value="ECO:0007669"/>
    <property type="project" value="TreeGrafter"/>
</dbReference>
<dbReference type="RefSeq" id="WP_012932602.1">
    <property type="nucleotide sequence ID" value="NC_013739.1"/>
</dbReference>
<keyword evidence="6" id="KW-1185">Reference proteome</keyword>
<organism evidence="5 6">
    <name type="scientific">Conexibacter woesei (strain DSM 14684 / CCUG 47730 / CIP 108061 / JCM 11494 / NBRC 100937 / ID131577)</name>
    <dbReference type="NCBI Taxonomy" id="469383"/>
    <lineage>
        <taxon>Bacteria</taxon>
        <taxon>Bacillati</taxon>
        <taxon>Actinomycetota</taxon>
        <taxon>Thermoleophilia</taxon>
        <taxon>Solirubrobacterales</taxon>
        <taxon>Conexibacteraceae</taxon>
        <taxon>Conexibacter</taxon>
    </lineage>
</organism>
<dbReference type="Proteomes" id="UP000008229">
    <property type="component" value="Chromosome"/>
</dbReference>
<keyword evidence="2" id="KW-1015">Disulfide bond</keyword>
<feature type="active site" evidence="1">
    <location>
        <position position="275"/>
    </location>
</feature>
<proteinExistence type="predicted"/>
<feature type="disulfide bond" evidence="2">
    <location>
        <begin position="64"/>
        <end position="88"/>
    </location>
</feature>
<dbReference type="STRING" id="469383.Cwoe_1119"/>
<evidence type="ECO:0000256" key="2">
    <source>
        <dbReference type="PIRSR" id="PIRSR637460-2"/>
    </source>
</evidence>
<evidence type="ECO:0000256" key="1">
    <source>
        <dbReference type="PIRSR" id="PIRSR637460-1"/>
    </source>
</evidence>
<dbReference type="EMBL" id="CP001854">
    <property type="protein sequence ID" value="ADB49550.1"/>
    <property type="molecule type" value="Genomic_DNA"/>
</dbReference>
<dbReference type="InterPro" id="IPR036514">
    <property type="entry name" value="SGNH_hydro_sf"/>
</dbReference>
<dbReference type="OrthoDB" id="5503950at2"/>
<protein>
    <submittedName>
        <fullName evidence="5">Lipolytic protein G-D-S-L family</fullName>
    </submittedName>
</protein>
<evidence type="ECO:0000256" key="3">
    <source>
        <dbReference type="SAM" id="SignalP"/>
    </source>
</evidence>
<dbReference type="PANTHER" id="PTHR37981:SF1">
    <property type="entry name" value="SGNH HYDROLASE-TYPE ESTERASE DOMAIN-CONTAINING PROTEIN"/>
    <property type="match status" value="1"/>
</dbReference>
<dbReference type="CDD" id="cd01823">
    <property type="entry name" value="SEST_like"/>
    <property type="match status" value="1"/>
</dbReference>
<feature type="active site" description="Nucleophile" evidence="1">
    <location>
        <position position="47"/>
    </location>
</feature>
<reference evidence="5 6" key="1">
    <citation type="journal article" date="2010" name="Stand. Genomic Sci.">
        <title>Complete genome sequence of Conexibacter woesei type strain (ID131577).</title>
        <authorList>
            <person name="Pukall R."/>
            <person name="Lapidus A."/>
            <person name="Glavina Del Rio T."/>
            <person name="Copeland A."/>
            <person name="Tice H."/>
            <person name="Cheng J.-F."/>
            <person name="Lucas S."/>
            <person name="Chen F."/>
            <person name="Nolan M."/>
            <person name="Bruce D."/>
            <person name="Goodwin L."/>
            <person name="Pitluck S."/>
            <person name="Mavromatis K."/>
            <person name="Ivanova N."/>
            <person name="Ovchinnikova G."/>
            <person name="Pati A."/>
            <person name="Chen A."/>
            <person name="Palaniappan K."/>
            <person name="Land M."/>
            <person name="Hauser L."/>
            <person name="Chang Y.-J."/>
            <person name="Jeffries C.D."/>
            <person name="Chain P."/>
            <person name="Meincke L."/>
            <person name="Sims D."/>
            <person name="Brettin T."/>
            <person name="Detter J.C."/>
            <person name="Rohde M."/>
            <person name="Goeker M."/>
            <person name="Bristow J."/>
            <person name="Eisen J.A."/>
            <person name="Markowitz V."/>
            <person name="Kyrpides N.C."/>
            <person name="Klenk H.-P."/>
            <person name="Hugenholtz P."/>
        </authorList>
    </citation>
    <scope>NUCLEOTIDE SEQUENCE [LARGE SCALE GENOMIC DNA]</scope>
    <source>
        <strain evidence="6">DSM 14684 / CIP 108061 / JCM 11494 / NBRC 100937 / ID131577</strain>
    </source>
</reference>
<dbReference type="AlphaFoldDB" id="D3FDH6"/>
<dbReference type="GO" id="GO:0019433">
    <property type="term" value="P:triglyceride catabolic process"/>
    <property type="evidence" value="ECO:0007669"/>
    <property type="project" value="TreeGrafter"/>
</dbReference>